<feature type="compositionally biased region" description="Basic and acidic residues" evidence="1">
    <location>
        <begin position="55"/>
        <end position="64"/>
    </location>
</feature>
<protein>
    <submittedName>
        <fullName evidence="3">Uncharacterized protein</fullName>
    </submittedName>
</protein>
<feature type="signal peptide" evidence="2">
    <location>
        <begin position="1"/>
        <end position="25"/>
    </location>
</feature>
<keyword evidence="2" id="KW-0732">Signal</keyword>
<comment type="caution">
    <text evidence="3">The sequence shown here is derived from an EMBL/GenBank/DDBJ whole genome shotgun (WGS) entry which is preliminary data.</text>
</comment>
<dbReference type="AlphaFoldDB" id="A0A4V2FH53"/>
<feature type="region of interest" description="Disordered" evidence="1">
    <location>
        <begin position="24"/>
        <end position="92"/>
    </location>
</feature>
<evidence type="ECO:0000256" key="1">
    <source>
        <dbReference type="SAM" id="MobiDB-lite"/>
    </source>
</evidence>
<proteinExistence type="predicted"/>
<keyword evidence="4" id="KW-1185">Reference proteome</keyword>
<sequence>MRQPIIRSAFVVVSMLAGAAAWAQAGPTPKVDNRAPGTPASDVAPGAPATGVYKDGSRQRRESKPAVNQGASAAQTYDYPASAPKTAPAKRP</sequence>
<dbReference type="Proteomes" id="UP000291078">
    <property type="component" value="Unassembled WGS sequence"/>
</dbReference>
<evidence type="ECO:0000256" key="2">
    <source>
        <dbReference type="SAM" id="SignalP"/>
    </source>
</evidence>
<organism evidence="3 4">
    <name type="scientific">Cupriavidus agavae</name>
    <dbReference type="NCBI Taxonomy" id="1001822"/>
    <lineage>
        <taxon>Bacteria</taxon>
        <taxon>Pseudomonadati</taxon>
        <taxon>Pseudomonadota</taxon>
        <taxon>Betaproteobacteria</taxon>
        <taxon>Burkholderiales</taxon>
        <taxon>Burkholderiaceae</taxon>
        <taxon>Cupriavidus</taxon>
    </lineage>
</organism>
<reference evidence="3 4" key="1">
    <citation type="journal article" date="2015" name="Stand. Genomic Sci.">
        <title>Genomic Encyclopedia of Bacterial and Archaeal Type Strains, Phase III: the genomes of soil and plant-associated and newly described type strains.</title>
        <authorList>
            <person name="Whitman W.B."/>
            <person name="Woyke T."/>
            <person name="Klenk H.P."/>
            <person name="Zhou Y."/>
            <person name="Lilburn T.G."/>
            <person name="Beck B.J."/>
            <person name="De Vos P."/>
            <person name="Vandamme P."/>
            <person name="Eisen J.A."/>
            <person name="Garrity G."/>
            <person name="Hugenholtz P."/>
            <person name="Kyrpides N.C."/>
        </authorList>
    </citation>
    <scope>NUCLEOTIDE SEQUENCE [LARGE SCALE GENOMIC DNA]</scope>
    <source>
        <strain evidence="3 4">ASC-9842</strain>
    </source>
</reference>
<dbReference type="RefSeq" id="WP_235844687.1">
    <property type="nucleotide sequence ID" value="NZ_SGXM01000002.1"/>
</dbReference>
<dbReference type="EMBL" id="SGXM01000002">
    <property type="protein sequence ID" value="RZT39079.1"/>
    <property type="molecule type" value="Genomic_DNA"/>
</dbReference>
<name>A0A4V2FH53_9BURK</name>
<evidence type="ECO:0000313" key="3">
    <source>
        <dbReference type="EMBL" id="RZT39079.1"/>
    </source>
</evidence>
<feature type="chain" id="PRO_5020853921" evidence="2">
    <location>
        <begin position="26"/>
        <end position="92"/>
    </location>
</feature>
<gene>
    <name evidence="3" type="ORF">EV147_2273</name>
</gene>
<evidence type="ECO:0000313" key="4">
    <source>
        <dbReference type="Proteomes" id="UP000291078"/>
    </source>
</evidence>
<accession>A0A4V2FH53</accession>